<dbReference type="GO" id="GO:0000242">
    <property type="term" value="C:pericentriolar material"/>
    <property type="evidence" value="ECO:0007669"/>
    <property type="project" value="TreeGrafter"/>
</dbReference>
<comment type="subcellular location">
    <subcellularLocation>
        <location evidence="1">Cytoplasm</location>
        <location evidence="1">Cytoskeleton</location>
        <location evidence="1">Microtubule organizing center</location>
        <location evidence="1">Centrosome</location>
    </subcellularLocation>
</comment>
<gene>
    <name evidence="7" type="primary">Nin</name>
    <name evidence="7" type="ORF">THRLUD_R00865</name>
</gene>
<dbReference type="GO" id="GO:0034454">
    <property type="term" value="P:microtubule anchoring at centrosome"/>
    <property type="evidence" value="ECO:0007669"/>
    <property type="project" value="TreeGrafter"/>
</dbReference>
<dbReference type="EMBL" id="VZTB01002464">
    <property type="protein sequence ID" value="NXA73037.1"/>
    <property type="molecule type" value="Genomic_DNA"/>
</dbReference>
<dbReference type="Gene3D" id="1.10.287.1490">
    <property type="match status" value="1"/>
</dbReference>
<evidence type="ECO:0000256" key="6">
    <source>
        <dbReference type="SAM" id="MobiDB-lite"/>
    </source>
</evidence>
<protein>
    <submittedName>
        <fullName evidence="7">NIN protein</fullName>
    </submittedName>
</protein>
<keyword evidence="5" id="KW-0175">Coiled coil</keyword>
<dbReference type="GO" id="GO:0097431">
    <property type="term" value="C:mitotic spindle pole"/>
    <property type="evidence" value="ECO:0007669"/>
    <property type="project" value="TreeGrafter"/>
</dbReference>
<organism evidence="7 8">
    <name type="scientific">Thryothorus ludovicianus</name>
    <name type="common">Carolina wren</name>
    <name type="synonym">Sylvia ludoviciana</name>
    <dbReference type="NCBI Taxonomy" id="74200"/>
    <lineage>
        <taxon>Eukaryota</taxon>
        <taxon>Metazoa</taxon>
        <taxon>Chordata</taxon>
        <taxon>Craniata</taxon>
        <taxon>Vertebrata</taxon>
        <taxon>Euteleostomi</taxon>
        <taxon>Archelosauria</taxon>
        <taxon>Archosauria</taxon>
        <taxon>Dinosauria</taxon>
        <taxon>Saurischia</taxon>
        <taxon>Theropoda</taxon>
        <taxon>Coelurosauria</taxon>
        <taxon>Aves</taxon>
        <taxon>Neognathae</taxon>
        <taxon>Neoaves</taxon>
        <taxon>Telluraves</taxon>
        <taxon>Australaves</taxon>
        <taxon>Passeriformes</taxon>
        <taxon>Certhiidae</taxon>
        <taxon>Troglodytinae</taxon>
        <taxon>Thryothorus</taxon>
    </lineage>
</organism>
<dbReference type="GO" id="GO:0097539">
    <property type="term" value="C:ciliary transition fiber"/>
    <property type="evidence" value="ECO:0007669"/>
    <property type="project" value="TreeGrafter"/>
</dbReference>
<feature type="region of interest" description="Disordered" evidence="6">
    <location>
        <begin position="95"/>
        <end position="118"/>
    </location>
</feature>
<dbReference type="GO" id="GO:0051642">
    <property type="term" value="P:centrosome localization"/>
    <property type="evidence" value="ECO:0007669"/>
    <property type="project" value="TreeGrafter"/>
</dbReference>
<dbReference type="PANTHER" id="PTHR18905">
    <property type="entry name" value="NINEIN"/>
    <property type="match status" value="1"/>
</dbReference>
<feature type="compositionally biased region" description="Polar residues" evidence="6">
    <location>
        <begin position="96"/>
        <end position="118"/>
    </location>
</feature>
<evidence type="ECO:0000256" key="3">
    <source>
        <dbReference type="ARBA" id="ARBA00022553"/>
    </source>
</evidence>
<feature type="coiled-coil region" evidence="5">
    <location>
        <begin position="495"/>
        <end position="610"/>
    </location>
</feature>
<evidence type="ECO:0000256" key="5">
    <source>
        <dbReference type="SAM" id="Coils"/>
    </source>
</evidence>
<keyword evidence="2" id="KW-0963">Cytoplasm</keyword>
<dbReference type="GO" id="GO:0090222">
    <property type="term" value="P:centrosome-templated microtubule nucleation"/>
    <property type="evidence" value="ECO:0007669"/>
    <property type="project" value="TreeGrafter"/>
</dbReference>
<evidence type="ECO:0000256" key="4">
    <source>
        <dbReference type="ARBA" id="ARBA00023212"/>
    </source>
</evidence>
<comment type="caution">
    <text evidence="7">The sequence shown here is derived from an EMBL/GenBank/DDBJ whole genome shotgun (WGS) entry which is preliminary data.</text>
</comment>
<dbReference type="Proteomes" id="UP000558509">
    <property type="component" value="Unassembled WGS sequence"/>
</dbReference>
<keyword evidence="8" id="KW-1185">Reference proteome</keyword>
<dbReference type="PANTHER" id="PTHR18905:SF11">
    <property type="entry name" value="NINEIN"/>
    <property type="match status" value="1"/>
</dbReference>
<keyword evidence="3" id="KW-0597">Phosphoprotein</keyword>
<evidence type="ECO:0000313" key="7">
    <source>
        <dbReference type="EMBL" id="NXA73037.1"/>
    </source>
</evidence>
<sequence length="634" mass="73210">ERKAVTQGLQSTCTELQQKVDLLRCEAEKLREENAVLKNEVTLLNEEGSASSLKLRELNGSREEMRQKIEAVRKEKVAVQKLVDNLKKQVADLKTRNQQLDSENTELSQRNSKNQADVQDLNQQLARVLKQKEREEGKCTLEEWEKERLLLKEELENSKRESSNMVSSLEMEVAKMKVQAHLLEQENQILQQELEKTKQLPRCPELADLQNEVSSLMTKSEKLQKEKEALSEELNRCIDKVAQFSCLESAISSLKQEQKSWEQQSQALKAQLSLSQDKVQSLNETLQSSNLQMSRLKSELQVTQQEKETLEQEVMALHKELQSTTEKNRGLEVAVPPSGLQEQQGPILWDELEQEQELLRQENERLQREVQSTKADLAHSRDKVRQLESTILSLKHQKHQSQSGIVKAIEQEKLSLKRECEQLQKELSSANRKISQMNSLERELETSSENEGLRKKQVKLDDQLMEVLFNHWVGSFPSSQSSQQQGCATVPREQFLQLQQQLLQAERRSQRLQEELEGRPSGTNMQQGGHEQLLQMMEERMMDVEQKLRLVKRLLQDKVNQLKEQLSKNTKADAMVKDLYVENAQLLKALEATEQRQKSAEKRNYLLEEKIANLNRIVRNLASPSFSPAAEIRS</sequence>
<dbReference type="AlphaFoldDB" id="A0A7K7Y537"/>
<accession>A0A7K7Y537</accession>
<evidence type="ECO:0000256" key="1">
    <source>
        <dbReference type="ARBA" id="ARBA00004300"/>
    </source>
</evidence>
<evidence type="ECO:0000256" key="2">
    <source>
        <dbReference type="ARBA" id="ARBA00022490"/>
    </source>
</evidence>
<proteinExistence type="predicted"/>
<dbReference type="GO" id="GO:0005814">
    <property type="term" value="C:centriole"/>
    <property type="evidence" value="ECO:0007669"/>
    <property type="project" value="TreeGrafter"/>
</dbReference>
<evidence type="ECO:0000313" key="8">
    <source>
        <dbReference type="Proteomes" id="UP000558509"/>
    </source>
</evidence>
<feature type="non-terminal residue" evidence="7">
    <location>
        <position position="1"/>
    </location>
</feature>
<name>A0A7K7Y537_THRLU</name>
<keyword evidence="4" id="KW-0206">Cytoskeleton</keyword>
<feature type="non-terminal residue" evidence="7">
    <location>
        <position position="634"/>
    </location>
</feature>
<reference evidence="7 8" key="1">
    <citation type="submission" date="2019-09" db="EMBL/GenBank/DDBJ databases">
        <title>Bird 10,000 Genomes (B10K) Project - Family phase.</title>
        <authorList>
            <person name="Zhang G."/>
        </authorList>
    </citation>
    <scope>NUCLEOTIDE SEQUENCE [LARGE SCALE GENOMIC DNA]</scope>
    <source>
        <strain evidence="7">B10K-DU-001-68</strain>
        <tissue evidence="7">Muscle</tissue>
    </source>
</reference>